<name>A0A1I4RJ60_9FLAO</name>
<dbReference type="Gene3D" id="2.40.37.20">
    <property type="entry name" value="D-serine dehydratase-like domain"/>
    <property type="match status" value="1"/>
</dbReference>
<accession>A0A1I4RJ60</accession>
<dbReference type="EMBL" id="FOUT01000001">
    <property type="protein sequence ID" value="SFM52322.1"/>
    <property type="molecule type" value="Genomic_DNA"/>
</dbReference>
<keyword evidence="5" id="KW-1185">Reference proteome</keyword>
<evidence type="ECO:0000259" key="3">
    <source>
        <dbReference type="SMART" id="SM01119"/>
    </source>
</evidence>
<feature type="domain" description="D-serine dehydratase-like" evidence="3">
    <location>
        <begin position="261"/>
        <end position="351"/>
    </location>
</feature>
<gene>
    <name evidence="4" type="ORF">SAMN05444143_101389</name>
</gene>
<dbReference type="AlphaFoldDB" id="A0A1I4RJ60"/>
<dbReference type="InterPro" id="IPR051466">
    <property type="entry name" value="D-amino_acid_metab_enzyme"/>
</dbReference>
<dbReference type="SMART" id="SM01119">
    <property type="entry name" value="D-ser_dehydrat"/>
    <property type="match status" value="1"/>
</dbReference>
<evidence type="ECO:0000313" key="4">
    <source>
        <dbReference type="EMBL" id="SFM52322.1"/>
    </source>
</evidence>
<dbReference type="InterPro" id="IPR042208">
    <property type="entry name" value="D-ser_dehydrat-like_sf"/>
</dbReference>
<dbReference type="Gene3D" id="3.20.20.10">
    <property type="entry name" value="Alanine racemase"/>
    <property type="match status" value="1"/>
</dbReference>
<evidence type="ECO:0000313" key="5">
    <source>
        <dbReference type="Proteomes" id="UP000182961"/>
    </source>
</evidence>
<dbReference type="GO" id="GO:0008721">
    <property type="term" value="F:D-serine ammonia-lyase activity"/>
    <property type="evidence" value="ECO:0007669"/>
    <property type="project" value="TreeGrafter"/>
</dbReference>
<dbReference type="Pfam" id="PF01168">
    <property type="entry name" value="Ala_racemase_N"/>
    <property type="match status" value="1"/>
</dbReference>
<proteinExistence type="inferred from homology"/>
<dbReference type="InterPro" id="IPR029066">
    <property type="entry name" value="PLP-binding_barrel"/>
</dbReference>
<evidence type="ECO:0000256" key="2">
    <source>
        <dbReference type="ARBA" id="ARBA00023239"/>
    </source>
</evidence>
<reference evidence="5" key="1">
    <citation type="submission" date="2016-10" db="EMBL/GenBank/DDBJ databases">
        <authorList>
            <person name="Varghese N."/>
            <person name="Submissions S."/>
        </authorList>
    </citation>
    <scope>NUCLEOTIDE SEQUENCE [LARGE SCALE GENOMIC DNA]</scope>
    <source>
        <strain evidence="5">DSM 4002</strain>
    </source>
</reference>
<dbReference type="PANTHER" id="PTHR28004:SF2">
    <property type="entry name" value="D-SERINE DEHYDRATASE"/>
    <property type="match status" value="1"/>
</dbReference>
<dbReference type="Proteomes" id="UP000182961">
    <property type="component" value="Unassembled WGS sequence"/>
</dbReference>
<dbReference type="GO" id="GO:0036088">
    <property type="term" value="P:D-serine catabolic process"/>
    <property type="evidence" value="ECO:0007669"/>
    <property type="project" value="TreeGrafter"/>
</dbReference>
<dbReference type="InterPro" id="IPR026956">
    <property type="entry name" value="D-ser_dehydrat-like_dom"/>
</dbReference>
<keyword evidence="2" id="KW-0456">Lyase</keyword>
<dbReference type="PANTHER" id="PTHR28004">
    <property type="entry name" value="ZGC:162816-RELATED"/>
    <property type="match status" value="1"/>
</dbReference>
<dbReference type="CDD" id="cd06821">
    <property type="entry name" value="PLPDE_III_D-TA"/>
    <property type="match status" value="1"/>
</dbReference>
<comment type="similarity">
    <text evidence="1">Belongs to the DSD1 family.</text>
</comment>
<dbReference type="eggNOG" id="COG3616">
    <property type="taxonomic scope" value="Bacteria"/>
</dbReference>
<sequence length="371" mass="42375">MQNNWWEINPETLIDTPFLAVYTERMKFNIEKLIESVDGDTQRVRPHIKTHKIGEVLDLFKTYQIDKVKCATIAEAELSAMHHISDVLLAYQPVGLKSNRWIQLIKKYPNTHFSTIVDSLEVAEKLAKLAKENSLTLNIYLDINTGMNRTGANFSSNWEHLATKIAQLSNLNFIGLHLYDGHLKGSLEQRKRDALTAFEQIKNRLIVLQQEFDYQLNIVAGGSNTFPIYAKIKDIECSPGTFIFWDVNYQTHLPEQDFKLAAVLVGTVISKPTAKTICIDIGYKSVASENPLDKRLVILNDEKLIPIAHSEEHLVLENNGVKDYPIGTLIYALPYHICPTCALYESVQVVDHEHKIYNQWMVKARNKKITI</sequence>
<organism evidence="4 5">
    <name type="scientific">Flavobacterium succinicans</name>
    <dbReference type="NCBI Taxonomy" id="29536"/>
    <lineage>
        <taxon>Bacteria</taxon>
        <taxon>Pseudomonadati</taxon>
        <taxon>Bacteroidota</taxon>
        <taxon>Flavobacteriia</taxon>
        <taxon>Flavobacteriales</taxon>
        <taxon>Flavobacteriaceae</taxon>
        <taxon>Flavobacterium</taxon>
    </lineage>
</organism>
<dbReference type="InterPro" id="IPR001608">
    <property type="entry name" value="Ala_racemase_N"/>
</dbReference>
<protein>
    <submittedName>
        <fullName evidence="4">D-serine deaminase, pyridoxal phosphate-dependent</fullName>
    </submittedName>
</protein>
<dbReference type="RefSeq" id="WP_024982704.1">
    <property type="nucleotide sequence ID" value="NZ_CBCRUM010000009.1"/>
</dbReference>
<evidence type="ECO:0000256" key="1">
    <source>
        <dbReference type="ARBA" id="ARBA00005323"/>
    </source>
</evidence>
<dbReference type="SUPFAM" id="SSF51419">
    <property type="entry name" value="PLP-binding barrel"/>
    <property type="match status" value="1"/>
</dbReference>
<dbReference type="Pfam" id="PF14031">
    <property type="entry name" value="D-ser_dehydrat"/>
    <property type="match status" value="1"/>
</dbReference>